<keyword evidence="2" id="KW-1185">Reference proteome</keyword>
<accession>A0ABV4UF54</accession>
<dbReference type="Proteomes" id="UP001574673">
    <property type="component" value="Unassembled WGS sequence"/>
</dbReference>
<protein>
    <submittedName>
        <fullName evidence="1">Uncharacterized protein</fullName>
    </submittedName>
</protein>
<dbReference type="EMBL" id="JBEUWX010000002">
    <property type="protein sequence ID" value="MFA9950231.1"/>
    <property type="molecule type" value="Genomic_DNA"/>
</dbReference>
<sequence length="55" mass="6257">MATTIISSISVKPADERREFNMDSKLHERKEIQMKKPATAGFLLSERNQAHSGNR</sequence>
<dbReference type="RefSeq" id="WP_418891299.1">
    <property type="nucleotide sequence ID" value="NZ_JBEUWX010000002.1"/>
</dbReference>
<name>A0ABV4UF54_9RHOO</name>
<proteinExistence type="predicted"/>
<evidence type="ECO:0000313" key="2">
    <source>
        <dbReference type="Proteomes" id="UP001574673"/>
    </source>
</evidence>
<gene>
    <name evidence="1" type="ORF">ABCS64_07855</name>
</gene>
<evidence type="ECO:0000313" key="1">
    <source>
        <dbReference type="EMBL" id="MFA9950231.1"/>
    </source>
</evidence>
<comment type="caution">
    <text evidence="1">The sequence shown here is derived from an EMBL/GenBank/DDBJ whole genome shotgun (WGS) entry which is preliminary data.</text>
</comment>
<reference evidence="2" key="1">
    <citation type="submission" date="2024-06" db="EMBL/GenBank/DDBJ databases">
        <title>Radixoralia hellwigii gen. nov., sp nov., isolated from a root canal in the human oral cavity.</title>
        <authorList>
            <person name="Bartsch S."/>
            <person name="Wittmer A."/>
            <person name="Schulz A.-K."/>
            <person name="Neumann-Schaal M."/>
            <person name="Wolf J."/>
            <person name="Gronow S."/>
            <person name="Tennert C."/>
            <person name="Haecker G."/>
            <person name="Cieplik F."/>
            <person name="Al-Ahmad A."/>
        </authorList>
    </citation>
    <scope>NUCLEOTIDE SEQUENCE [LARGE SCALE GENOMIC DNA]</scope>
    <source>
        <strain evidence="2">Wk13</strain>
    </source>
</reference>
<organism evidence="1 2">
    <name type="scientific">Dentiradicibacter hellwigii</name>
    <dbReference type="NCBI Taxonomy" id="3149053"/>
    <lineage>
        <taxon>Bacteria</taxon>
        <taxon>Pseudomonadati</taxon>
        <taxon>Pseudomonadota</taxon>
        <taxon>Betaproteobacteria</taxon>
        <taxon>Rhodocyclales</taxon>
        <taxon>Rhodocyclaceae</taxon>
        <taxon>Dentiradicibacter</taxon>
    </lineage>
</organism>